<feature type="transmembrane region" description="Helical" evidence="1">
    <location>
        <begin position="172"/>
        <end position="192"/>
    </location>
</feature>
<gene>
    <name evidence="2" type="ORF">MUN87_21930</name>
</gene>
<protein>
    <submittedName>
        <fullName evidence="2">YesL family protein</fullName>
    </submittedName>
</protein>
<dbReference type="InterPro" id="IPR006938">
    <property type="entry name" value="DUF624"/>
</dbReference>
<reference evidence="2 3" key="1">
    <citation type="submission" date="2022-04" db="EMBL/GenBank/DDBJ databases">
        <title>Gracilibacillus sp. isolated from saltern.</title>
        <authorList>
            <person name="Won M."/>
            <person name="Lee C.-M."/>
            <person name="Woen H.-Y."/>
            <person name="Kwon S.-W."/>
        </authorList>
    </citation>
    <scope>NUCLEOTIDE SEQUENCE [LARGE SCALE GENOMIC DNA]</scope>
    <source>
        <strain evidence="2 3">SSPM10-3</strain>
    </source>
</reference>
<feature type="transmembrane region" description="Helical" evidence="1">
    <location>
        <begin position="141"/>
        <end position="166"/>
    </location>
</feature>
<dbReference type="Proteomes" id="UP000831537">
    <property type="component" value="Chromosome"/>
</dbReference>
<evidence type="ECO:0000256" key="1">
    <source>
        <dbReference type="SAM" id="Phobius"/>
    </source>
</evidence>
<keyword evidence="3" id="KW-1185">Reference proteome</keyword>
<accession>A0ABY4GM52</accession>
<dbReference type="RefSeq" id="WP_244743968.1">
    <property type="nucleotide sequence ID" value="NZ_CP095071.1"/>
</dbReference>
<organism evidence="2 3">
    <name type="scientific">Gracilibacillus salinarum</name>
    <dbReference type="NCBI Taxonomy" id="2932255"/>
    <lineage>
        <taxon>Bacteria</taxon>
        <taxon>Bacillati</taxon>
        <taxon>Bacillota</taxon>
        <taxon>Bacilli</taxon>
        <taxon>Bacillales</taxon>
        <taxon>Bacillaceae</taxon>
        <taxon>Gracilibacillus</taxon>
    </lineage>
</organism>
<feature type="transmembrane region" description="Helical" evidence="1">
    <location>
        <begin position="20"/>
        <end position="45"/>
    </location>
</feature>
<evidence type="ECO:0000313" key="3">
    <source>
        <dbReference type="Proteomes" id="UP000831537"/>
    </source>
</evidence>
<dbReference type="EMBL" id="CP095071">
    <property type="protein sequence ID" value="UOQ85266.1"/>
    <property type="molecule type" value="Genomic_DNA"/>
</dbReference>
<feature type="transmembrane region" description="Helical" evidence="1">
    <location>
        <begin position="100"/>
        <end position="129"/>
    </location>
</feature>
<evidence type="ECO:0000313" key="2">
    <source>
        <dbReference type="EMBL" id="UOQ85266.1"/>
    </source>
</evidence>
<name>A0ABY4GM52_9BACI</name>
<keyword evidence="1" id="KW-1133">Transmembrane helix</keyword>
<sequence>MSALNKACEWIAKVAYLNLLWVGLSMSGLIIAGLFPATAATFAVVRKWLTGYSDISITKTFWQTYRQSFLGANVLGYLFVVVAYILYLDFLFINVAPNDYVLVLTIPFLFVSILLGLTFLYVFPVYVHFEMNIRDVIKSAFFIMVLNPGKTIMMTLGVFGIIAGIWKFQGLALFFSMSLLAIASMFPALRAFSNINGKKNYLKNKNVYQ</sequence>
<keyword evidence="1" id="KW-0472">Membrane</keyword>
<feature type="transmembrane region" description="Helical" evidence="1">
    <location>
        <begin position="69"/>
        <end position="88"/>
    </location>
</feature>
<keyword evidence="1" id="KW-0812">Transmembrane</keyword>
<dbReference type="Pfam" id="PF04854">
    <property type="entry name" value="DUF624"/>
    <property type="match status" value="1"/>
</dbReference>
<proteinExistence type="predicted"/>